<comment type="caution">
    <text evidence="1">The sequence shown here is derived from an EMBL/GenBank/DDBJ whole genome shotgun (WGS) entry which is preliminary data.</text>
</comment>
<dbReference type="InterPro" id="IPR006439">
    <property type="entry name" value="HAD-SF_hydro_IA"/>
</dbReference>
<dbReference type="NCBIfam" id="TIGR01509">
    <property type="entry name" value="HAD-SF-IA-v3"/>
    <property type="match status" value="1"/>
</dbReference>
<evidence type="ECO:0000313" key="1">
    <source>
        <dbReference type="EMBL" id="KAE9637245.1"/>
    </source>
</evidence>
<dbReference type="OrthoDB" id="9787572at2"/>
<dbReference type="Proteomes" id="UP000483018">
    <property type="component" value="Unassembled WGS sequence"/>
</dbReference>
<protein>
    <submittedName>
        <fullName evidence="1">YqeG family HAD IIIA-type phosphatase</fullName>
    </submittedName>
</protein>
<sequence>MLKQLFPTDYIPSIFDLNISELKRHHIKGLIFDIDNTLVPFDVAHPDDKIIHFFEELKSNGFKVCLVSNNTEERVIKFNEKLKLFAIHKASKPKSRSFKKAMELMNTDKDNTVVIGDQIFTDVWGGNKAGIKTILVVPVSERDEWVTKIKRGLERIVIKIYERQRKKVK</sequence>
<dbReference type="Pfam" id="PF08282">
    <property type="entry name" value="Hydrolase_3"/>
    <property type="match status" value="1"/>
</dbReference>
<keyword evidence="2" id="KW-1185">Reference proteome</keyword>
<dbReference type="AlphaFoldDB" id="A0A7C8LRS0"/>
<dbReference type="EMBL" id="WSLF01000001">
    <property type="protein sequence ID" value="KAE9637245.1"/>
    <property type="molecule type" value="Genomic_DNA"/>
</dbReference>
<dbReference type="Gene3D" id="3.40.50.1000">
    <property type="entry name" value="HAD superfamily/HAD-like"/>
    <property type="match status" value="1"/>
</dbReference>
<dbReference type="InterPro" id="IPR006549">
    <property type="entry name" value="HAD-SF_hydro_IIIA"/>
</dbReference>
<name>A0A7C8LRS0_9FIRM</name>
<dbReference type="NCBIfam" id="TIGR01662">
    <property type="entry name" value="HAD-SF-IIIA"/>
    <property type="match status" value="1"/>
</dbReference>
<dbReference type="InterPro" id="IPR036412">
    <property type="entry name" value="HAD-like_sf"/>
</dbReference>
<proteinExistence type="predicted"/>
<dbReference type="NCBIfam" id="TIGR01549">
    <property type="entry name" value="HAD-SF-IA-v1"/>
    <property type="match status" value="1"/>
</dbReference>
<dbReference type="PANTHER" id="PTHR19288">
    <property type="entry name" value="4-NITROPHENYLPHOSPHATASE-RELATED"/>
    <property type="match status" value="1"/>
</dbReference>
<dbReference type="InterPro" id="IPR023214">
    <property type="entry name" value="HAD_sf"/>
</dbReference>
<dbReference type="GO" id="GO:0008962">
    <property type="term" value="F:phosphatidylglycerophosphatase activity"/>
    <property type="evidence" value="ECO:0007669"/>
    <property type="project" value="InterPro"/>
</dbReference>
<gene>
    <name evidence="1" type="ORF">GND95_02095</name>
</gene>
<evidence type="ECO:0000313" key="2">
    <source>
        <dbReference type="Proteomes" id="UP000483018"/>
    </source>
</evidence>
<dbReference type="GO" id="GO:0005737">
    <property type="term" value="C:cytoplasm"/>
    <property type="evidence" value="ECO:0007669"/>
    <property type="project" value="TreeGrafter"/>
</dbReference>
<dbReference type="NCBIfam" id="TIGR01668">
    <property type="entry name" value="YqeG_hyp_ppase"/>
    <property type="match status" value="1"/>
</dbReference>
<accession>A0A7C8LRS0</accession>
<dbReference type="SUPFAM" id="SSF56784">
    <property type="entry name" value="HAD-like"/>
    <property type="match status" value="1"/>
</dbReference>
<dbReference type="InterPro" id="IPR010021">
    <property type="entry name" value="PGPP1/Gep4"/>
</dbReference>
<reference evidence="1 2" key="1">
    <citation type="submission" date="2019-12" db="EMBL/GenBank/DDBJ databases">
        <title>Defluviitalea raffinosedens, isolated from a biogas fermenter, genome sequencing and characterization.</title>
        <authorList>
            <person name="Rettenmaier R."/>
            <person name="Schneider M."/>
            <person name="Neuhaus K."/>
            <person name="Liebl W."/>
            <person name="Zverlov V."/>
        </authorList>
    </citation>
    <scope>NUCLEOTIDE SEQUENCE [LARGE SCALE GENOMIC DNA]</scope>
    <source>
        <strain evidence="1 2">249c-K6</strain>
    </source>
</reference>
<dbReference type="CDD" id="cd16416">
    <property type="entry name" value="HAD_BsYqeG-like"/>
    <property type="match status" value="1"/>
</dbReference>
<dbReference type="Pfam" id="PF13242">
    <property type="entry name" value="Hydrolase_like"/>
    <property type="match status" value="1"/>
</dbReference>
<dbReference type="RefSeq" id="WP_158739155.1">
    <property type="nucleotide sequence ID" value="NZ_JAFBEP010000006.1"/>
</dbReference>
<dbReference type="PANTHER" id="PTHR19288:SF25">
    <property type="entry name" value="PHOSPHATIDYLGLYCEROPHOSPHATASE GEP4, MITOCHONDRIAL"/>
    <property type="match status" value="1"/>
</dbReference>
<organism evidence="1 2">
    <name type="scientific">Defluviitalea raffinosedens</name>
    <dbReference type="NCBI Taxonomy" id="1450156"/>
    <lineage>
        <taxon>Bacteria</taxon>
        <taxon>Bacillati</taxon>
        <taxon>Bacillota</taxon>
        <taxon>Clostridia</taxon>
        <taxon>Lachnospirales</taxon>
        <taxon>Defluviitaleaceae</taxon>
        <taxon>Defluviitalea</taxon>
    </lineage>
</organism>